<sequence>MARGAEDVSDQVELLRRLRRLNSAARLMDTAVRIPGTGIRLGADSLMGLLPVVGDFGGAAVGLAMIYEARRLGVPSHKLGKMLGNLAVDAAVGSVPILGDVFDVYFKSHRRNIGLILDHFGVDAARLDETRAR</sequence>
<dbReference type="Pfam" id="PF13430">
    <property type="entry name" value="DUF4112"/>
    <property type="match status" value="1"/>
</dbReference>
<reference evidence="1 2" key="1">
    <citation type="submission" date="2024-06" db="EMBL/GenBank/DDBJ databases">
        <title>Genomic Encyclopedia of Type Strains, Phase IV (KMG-IV): sequencing the most valuable type-strain genomes for metagenomic binning, comparative biology and taxonomic classification.</title>
        <authorList>
            <person name="Goeker M."/>
        </authorList>
    </citation>
    <scope>NUCLEOTIDE SEQUENCE [LARGE SCALE GENOMIC DNA]</scope>
    <source>
        <strain evidence="1 2">DSM 105042</strain>
    </source>
</reference>
<accession>A0ABV2H9S0</accession>
<protein>
    <recommendedName>
        <fullName evidence="3">DUF4112 domain-containing protein</fullName>
    </recommendedName>
</protein>
<organism evidence="1 2">
    <name type="scientific">Pseudorhizobium tarimense</name>
    <dbReference type="NCBI Taxonomy" id="1079109"/>
    <lineage>
        <taxon>Bacteria</taxon>
        <taxon>Pseudomonadati</taxon>
        <taxon>Pseudomonadota</taxon>
        <taxon>Alphaproteobacteria</taxon>
        <taxon>Hyphomicrobiales</taxon>
        <taxon>Rhizobiaceae</taxon>
        <taxon>Rhizobium/Agrobacterium group</taxon>
        <taxon>Pseudorhizobium</taxon>
    </lineage>
</organism>
<dbReference type="EMBL" id="JBEPLJ010000011">
    <property type="protein sequence ID" value="MET3586942.1"/>
    <property type="molecule type" value="Genomic_DNA"/>
</dbReference>
<dbReference type="InterPro" id="IPR025187">
    <property type="entry name" value="DUF4112"/>
</dbReference>
<dbReference type="PANTHER" id="PTHR35519:SF2">
    <property type="entry name" value="PH DOMAIN PROTEIN"/>
    <property type="match status" value="1"/>
</dbReference>
<evidence type="ECO:0000313" key="1">
    <source>
        <dbReference type="EMBL" id="MET3586942.1"/>
    </source>
</evidence>
<keyword evidence="2" id="KW-1185">Reference proteome</keyword>
<proteinExistence type="predicted"/>
<dbReference type="PANTHER" id="PTHR35519">
    <property type="entry name" value="MEMBRANE PROTEINS"/>
    <property type="match status" value="1"/>
</dbReference>
<gene>
    <name evidence="1" type="ORF">ABID21_003064</name>
</gene>
<evidence type="ECO:0000313" key="2">
    <source>
        <dbReference type="Proteomes" id="UP001549031"/>
    </source>
</evidence>
<comment type="caution">
    <text evidence="1">The sequence shown here is derived from an EMBL/GenBank/DDBJ whole genome shotgun (WGS) entry which is preliminary data.</text>
</comment>
<evidence type="ECO:0008006" key="3">
    <source>
        <dbReference type="Google" id="ProtNLM"/>
    </source>
</evidence>
<name>A0ABV2H9S0_9HYPH</name>
<dbReference type="RefSeq" id="WP_247244770.1">
    <property type="nucleotide sequence ID" value="NZ_JALJRA010000011.1"/>
</dbReference>
<dbReference type="Proteomes" id="UP001549031">
    <property type="component" value="Unassembled WGS sequence"/>
</dbReference>